<gene>
    <name evidence="2" type="ORF">ALHV2gp44</name>
</gene>
<dbReference type="EMBL" id="KF274499">
    <property type="protein sequence ID" value="AIA62084.1"/>
    <property type="molecule type" value="Genomic_DNA"/>
</dbReference>
<organism evidence="2 3">
    <name type="scientific">Alcelaphine gammaherpesvirus 2</name>
    <dbReference type="NCBI Taxonomy" id="138184"/>
    <lineage>
        <taxon>Viruses</taxon>
        <taxon>Duplodnaviria</taxon>
        <taxon>Heunggongvirae</taxon>
        <taxon>Peploviricota</taxon>
        <taxon>Herviviricetes</taxon>
        <taxon>Herpesvirales</taxon>
        <taxon>Orthoherpesviridae</taxon>
        <taxon>Gammaherpesvirinae</taxon>
        <taxon>Macavirus</taxon>
        <taxon>Macavirus alcelaphinegamma2</taxon>
    </lineage>
</organism>
<dbReference type="KEGG" id="vg:19735522"/>
<evidence type="ECO:0000313" key="3">
    <source>
        <dbReference type="Proteomes" id="UP000168428"/>
    </source>
</evidence>
<dbReference type="GeneID" id="19735522"/>
<dbReference type="Proteomes" id="UP000168428">
    <property type="component" value="Segment"/>
</dbReference>
<dbReference type="InterPro" id="IPR008550">
    <property type="entry name" value="Herpesvirus_BRRF2-like"/>
</dbReference>
<reference evidence="2 3" key="1">
    <citation type="journal article" date="2014" name="Vet. Microbiol.">
        <title>Malignant catarrhal fever in American bison (Bison bison) experimentally infected with alcelaphine herpesvirus 2.</title>
        <authorList>
            <person name="Taus N.S."/>
            <person name="O'Toole D."/>
            <person name="Herndon D.R."/>
            <person name="Cunha C.W."/>
            <person name="Warg J.V."/>
            <person name="Seal B.S."/>
            <person name="Brooking A."/>
            <person name="Li H."/>
        </authorList>
    </citation>
    <scope>NUCLEOTIDE SEQUENCE [LARGE SCALE GENOMIC DNA]</scope>
    <source>
        <strain evidence="2">Topi-AlHV-2</strain>
    </source>
</reference>
<keyword evidence="3" id="KW-1185">Reference proteome</keyword>
<protein>
    <submittedName>
        <fullName evidence="2">Orf48</fullName>
    </submittedName>
</protein>
<evidence type="ECO:0000313" key="2">
    <source>
        <dbReference type="EMBL" id="AIA62084.1"/>
    </source>
</evidence>
<evidence type="ECO:0000256" key="1">
    <source>
        <dbReference type="SAM" id="MobiDB-lite"/>
    </source>
</evidence>
<dbReference type="Pfam" id="PF05734">
    <property type="entry name" value="DUF832"/>
    <property type="match status" value="1"/>
</dbReference>
<accession>A0A068A9X2</accession>
<proteinExistence type="predicted"/>
<dbReference type="OrthoDB" id="16297at10239"/>
<sequence>MEPSVPVAIFTSNQQAKWSLLVDNFSLHKNAAACLHFFRQTFSKTDESYCACLLMLVNLIQTEENMIERDKAVQMAILVRSLADYCFDEVFQRLYPENAKSMFLECSSRLALLLESECGCMECLNVIPGLQGAQIAHKMPRLNPHEAFPFEPSLSSIYNSTVLCDNVPISVDLLVDIVTGSNFGDSFSLEAKNEASLLAICITMSWLFYQTYRTITGALEDIFRDMLHFANSYGLAIESKRDLCRLDARLLRKLSRSGAFWVGQKPLFKFKIKVGTSLYKLLLAYRKQLTKDRCLFDPNYESLKKMIKDTASLSTNTPFCEEEALSSDRTNQECSDEITGSVDKGEGDSPHPVNTSPCFKQVSEEHLLALDALLGEGEDGDRLKSQTTLSDINSQEDLSDLEETCEKYLTLEEFERELSQL</sequence>
<feature type="region of interest" description="Disordered" evidence="1">
    <location>
        <begin position="323"/>
        <end position="352"/>
    </location>
</feature>
<dbReference type="RefSeq" id="YP_009044430.1">
    <property type="nucleotide sequence ID" value="NC_024382.1"/>
</dbReference>
<name>A0A068A9X2_9GAMA</name>